<proteinExistence type="predicted"/>
<dbReference type="Proteomes" id="UP001497680">
    <property type="component" value="Unassembled WGS sequence"/>
</dbReference>
<keyword evidence="2" id="KW-1185">Reference proteome</keyword>
<protein>
    <submittedName>
        <fullName evidence="1">Uncharacterized protein</fullName>
    </submittedName>
</protein>
<gene>
    <name evidence="1" type="ORF">F4821DRAFT_250839</name>
</gene>
<dbReference type="EMBL" id="MU394424">
    <property type="protein sequence ID" value="KAI6080757.1"/>
    <property type="molecule type" value="Genomic_DNA"/>
</dbReference>
<reference evidence="1 2" key="1">
    <citation type="journal article" date="2022" name="New Phytol.">
        <title>Ecological generalism drives hyperdiversity of secondary metabolite gene clusters in xylarialean endophytes.</title>
        <authorList>
            <person name="Franco M.E.E."/>
            <person name="Wisecaver J.H."/>
            <person name="Arnold A.E."/>
            <person name="Ju Y.M."/>
            <person name="Slot J.C."/>
            <person name="Ahrendt S."/>
            <person name="Moore L.P."/>
            <person name="Eastman K.E."/>
            <person name="Scott K."/>
            <person name="Konkel Z."/>
            <person name="Mondo S.J."/>
            <person name="Kuo A."/>
            <person name="Hayes R.D."/>
            <person name="Haridas S."/>
            <person name="Andreopoulos B."/>
            <person name="Riley R."/>
            <person name="LaButti K."/>
            <person name="Pangilinan J."/>
            <person name="Lipzen A."/>
            <person name="Amirebrahimi M."/>
            <person name="Yan J."/>
            <person name="Adam C."/>
            <person name="Keymanesh K."/>
            <person name="Ng V."/>
            <person name="Louie K."/>
            <person name="Northen T."/>
            <person name="Drula E."/>
            <person name="Henrissat B."/>
            <person name="Hsieh H.M."/>
            <person name="Youens-Clark K."/>
            <person name="Lutzoni F."/>
            <person name="Miadlikowska J."/>
            <person name="Eastwood D.C."/>
            <person name="Hamelin R.C."/>
            <person name="Grigoriev I.V."/>
            <person name="U'Ren J.M."/>
        </authorList>
    </citation>
    <scope>NUCLEOTIDE SEQUENCE [LARGE SCALE GENOMIC DNA]</scope>
    <source>
        <strain evidence="1 2">ER1909</strain>
    </source>
</reference>
<accession>A0ACC0CK84</accession>
<evidence type="ECO:0000313" key="1">
    <source>
        <dbReference type="EMBL" id="KAI6080757.1"/>
    </source>
</evidence>
<organism evidence="1 2">
    <name type="scientific">Hypoxylon rubiginosum</name>
    <dbReference type="NCBI Taxonomy" id="110542"/>
    <lineage>
        <taxon>Eukaryota</taxon>
        <taxon>Fungi</taxon>
        <taxon>Dikarya</taxon>
        <taxon>Ascomycota</taxon>
        <taxon>Pezizomycotina</taxon>
        <taxon>Sordariomycetes</taxon>
        <taxon>Xylariomycetidae</taxon>
        <taxon>Xylariales</taxon>
        <taxon>Hypoxylaceae</taxon>
        <taxon>Hypoxylon</taxon>
    </lineage>
</organism>
<name>A0ACC0CK84_9PEZI</name>
<comment type="caution">
    <text evidence="1">The sequence shown here is derived from an EMBL/GenBank/DDBJ whole genome shotgun (WGS) entry which is preliminary data.</text>
</comment>
<evidence type="ECO:0000313" key="2">
    <source>
        <dbReference type="Proteomes" id="UP001497680"/>
    </source>
</evidence>
<sequence>MLRVQGIPKPSRSTPQCCGTVTLSAPARVNVPSHSSNAGFSNNGDVLGFVGPNSKTSTIPNIDANGVNERTQRTGTEESRVLRTYGTWQLHMQPGEQTSHPASGQSQTINSKAILLHDGPLAAASVCKLLGMQNSALSVVARLLHHAEHTPESLSAMSSYYHCVTQRRVEDNANGYTKARVGYDEYSNVAGRWKYGSVLRYNIDKDSFKNQDLADFTEKEMVKAISMWRNVGVEFEQAGSDQEVTFQIQYRCHWNRAVYAESFFPGTEHGILYVYGEALDESNIAHLAKILAHEIGHILGLRHEFAGVMESGLPSMLWGKPSPKSVMGYYGAAANWSGVQEQDIQELKDFYELQEGFEMVDGVRKMTVCSFIPGSFRF</sequence>